<gene>
    <name evidence="4" type="ORF">COY37_02075</name>
</gene>
<protein>
    <recommendedName>
        <fullName evidence="3">Glycosyltransferase subfamily 4-like N-terminal domain-containing protein</fullName>
    </recommendedName>
</protein>
<sequence length="371" mass="41966">MKICMVSKFPPIQGGIAARTYWLARGLAEAGHEITIVTNSASVEKNYKICGCDEHLRTLKNISVQSISDATPWHIPNSQEYTIRLLNRILQLLRSKHFDLIDAGYLVPYGIVAYLAHKVTSVPYVIRHGGSDIAKFMDNPEYRDVIKETISAANLVVTDEKHEKINGLLNPNTIVLPPYVPDERAFKPTNKADKSVPVFAYIGKVNFFWRRKGLDTIASMFKELDSSNYRLIFVAEGLGLEDFKNSLSPNMRDRISFQPFVPPWEMPGLLASIDYLFHFVVDEPIENPPNLVLEALASGTEILTNQDLQTSDGVHKLDPSDIHTCANYLGDFISDYPSHKPNGQAKLPFLKPNRQRYIQQNIEIYHRLLKA</sequence>
<accession>A0A2M7TAK9</accession>
<dbReference type="GO" id="GO:1901137">
    <property type="term" value="P:carbohydrate derivative biosynthetic process"/>
    <property type="evidence" value="ECO:0007669"/>
    <property type="project" value="UniProtKB-ARBA"/>
</dbReference>
<dbReference type="GO" id="GO:0016757">
    <property type="term" value="F:glycosyltransferase activity"/>
    <property type="evidence" value="ECO:0007669"/>
    <property type="project" value="UniProtKB-KW"/>
</dbReference>
<dbReference type="EMBL" id="PFNG01000051">
    <property type="protein sequence ID" value="PIZ41582.1"/>
    <property type="molecule type" value="Genomic_DNA"/>
</dbReference>
<dbReference type="AlphaFoldDB" id="A0A2M7TAK9"/>
<organism evidence="4 5">
    <name type="scientific">Candidatus Aquicultor secundus</name>
    <dbReference type="NCBI Taxonomy" id="1973895"/>
    <lineage>
        <taxon>Bacteria</taxon>
        <taxon>Bacillati</taxon>
        <taxon>Actinomycetota</taxon>
        <taxon>Candidatus Aquicultoria</taxon>
        <taxon>Candidatus Aquicultorales</taxon>
        <taxon>Candidatus Aquicultoraceae</taxon>
        <taxon>Candidatus Aquicultor</taxon>
    </lineage>
</organism>
<evidence type="ECO:0000256" key="1">
    <source>
        <dbReference type="ARBA" id="ARBA00022676"/>
    </source>
</evidence>
<dbReference type="SUPFAM" id="SSF53756">
    <property type="entry name" value="UDP-Glycosyltransferase/glycogen phosphorylase"/>
    <property type="match status" value="1"/>
</dbReference>
<name>A0A2M7TAK9_9ACTN</name>
<reference evidence="5" key="1">
    <citation type="submission" date="2017-09" db="EMBL/GenBank/DDBJ databases">
        <title>Depth-based differentiation of microbial function through sediment-hosted aquifers and enrichment of novel symbionts in the deep terrestrial subsurface.</title>
        <authorList>
            <person name="Probst A.J."/>
            <person name="Ladd B."/>
            <person name="Jarett J.K."/>
            <person name="Geller-Mcgrath D.E."/>
            <person name="Sieber C.M.K."/>
            <person name="Emerson J.B."/>
            <person name="Anantharaman K."/>
            <person name="Thomas B.C."/>
            <person name="Malmstrom R."/>
            <person name="Stieglmeier M."/>
            <person name="Klingl A."/>
            <person name="Woyke T."/>
            <person name="Ryan C.M."/>
            <person name="Banfield J.F."/>
        </authorList>
    </citation>
    <scope>NUCLEOTIDE SEQUENCE [LARGE SCALE GENOMIC DNA]</scope>
</reference>
<evidence type="ECO:0000313" key="5">
    <source>
        <dbReference type="Proteomes" id="UP000230956"/>
    </source>
</evidence>
<dbReference type="Pfam" id="PF13579">
    <property type="entry name" value="Glyco_trans_4_4"/>
    <property type="match status" value="1"/>
</dbReference>
<dbReference type="Proteomes" id="UP000230956">
    <property type="component" value="Unassembled WGS sequence"/>
</dbReference>
<proteinExistence type="predicted"/>
<evidence type="ECO:0000313" key="4">
    <source>
        <dbReference type="EMBL" id="PIZ41582.1"/>
    </source>
</evidence>
<comment type="caution">
    <text evidence="4">The sequence shown here is derived from an EMBL/GenBank/DDBJ whole genome shotgun (WGS) entry which is preliminary data.</text>
</comment>
<dbReference type="InterPro" id="IPR050194">
    <property type="entry name" value="Glycosyltransferase_grp1"/>
</dbReference>
<evidence type="ECO:0000259" key="3">
    <source>
        <dbReference type="Pfam" id="PF13579"/>
    </source>
</evidence>
<dbReference type="Gene3D" id="3.40.50.2000">
    <property type="entry name" value="Glycogen Phosphorylase B"/>
    <property type="match status" value="2"/>
</dbReference>
<dbReference type="InterPro" id="IPR028098">
    <property type="entry name" value="Glyco_trans_4-like_N"/>
</dbReference>
<dbReference type="PANTHER" id="PTHR45947">
    <property type="entry name" value="SULFOQUINOVOSYL TRANSFERASE SQD2"/>
    <property type="match status" value="1"/>
</dbReference>
<keyword evidence="1" id="KW-0328">Glycosyltransferase</keyword>
<feature type="domain" description="Glycosyltransferase subfamily 4-like N-terminal" evidence="3">
    <location>
        <begin position="14"/>
        <end position="126"/>
    </location>
</feature>
<evidence type="ECO:0000256" key="2">
    <source>
        <dbReference type="ARBA" id="ARBA00022679"/>
    </source>
</evidence>
<dbReference type="PANTHER" id="PTHR45947:SF3">
    <property type="entry name" value="SULFOQUINOVOSYL TRANSFERASE SQD2"/>
    <property type="match status" value="1"/>
</dbReference>
<keyword evidence="2" id="KW-0808">Transferase</keyword>